<keyword evidence="4" id="KW-0547">Nucleotide-binding</keyword>
<dbReference type="GO" id="GO:0008270">
    <property type="term" value="F:zinc ion binding"/>
    <property type="evidence" value="ECO:0007669"/>
    <property type="project" value="UniProtKB-KW"/>
</dbReference>
<dbReference type="PANTHER" id="PTHR45623:SF13">
    <property type="entry name" value="HELICASE PROTEIN MOM1"/>
    <property type="match status" value="1"/>
</dbReference>
<name>A0AAW1SEP1_9CHLO</name>
<feature type="compositionally biased region" description="Acidic residues" evidence="10">
    <location>
        <begin position="137"/>
        <end position="167"/>
    </location>
</feature>
<dbReference type="PROSITE" id="PS51194">
    <property type="entry name" value="HELICASE_CTER"/>
    <property type="match status" value="1"/>
</dbReference>
<feature type="region of interest" description="Disordered" evidence="10">
    <location>
        <begin position="1553"/>
        <end position="1581"/>
    </location>
</feature>
<dbReference type="InterPro" id="IPR000330">
    <property type="entry name" value="SNF2_N"/>
</dbReference>
<dbReference type="SMART" id="SM00298">
    <property type="entry name" value="CHROMO"/>
    <property type="match status" value="2"/>
</dbReference>
<dbReference type="InterPro" id="IPR011124">
    <property type="entry name" value="Znf_CW"/>
</dbReference>
<feature type="domain" description="PWWP" evidence="12">
    <location>
        <begin position="370"/>
        <end position="471"/>
    </location>
</feature>
<dbReference type="Pfam" id="PF00855">
    <property type="entry name" value="PWWP"/>
    <property type="match status" value="1"/>
</dbReference>
<keyword evidence="8" id="KW-0067">ATP-binding</keyword>
<evidence type="ECO:0000256" key="2">
    <source>
        <dbReference type="ARBA" id="ARBA00022723"/>
    </source>
</evidence>
<evidence type="ECO:0000259" key="14">
    <source>
        <dbReference type="PROSITE" id="PS51194"/>
    </source>
</evidence>
<dbReference type="PROSITE" id="PS50812">
    <property type="entry name" value="PWWP"/>
    <property type="match status" value="1"/>
</dbReference>
<accession>A0AAW1SEP1</accession>
<dbReference type="Pfam" id="PF00176">
    <property type="entry name" value="SNF2-rel_dom"/>
    <property type="match status" value="1"/>
</dbReference>
<dbReference type="GO" id="GO:0005524">
    <property type="term" value="F:ATP binding"/>
    <property type="evidence" value="ECO:0007669"/>
    <property type="project" value="UniProtKB-KW"/>
</dbReference>
<dbReference type="GO" id="GO:0000785">
    <property type="term" value="C:chromatin"/>
    <property type="evidence" value="ECO:0007669"/>
    <property type="project" value="TreeGrafter"/>
</dbReference>
<proteinExistence type="predicted"/>
<feature type="domain" description="Chromo" evidence="11">
    <location>
        <begin position="732"/>
        <end position="786"/>
    </location>
</feature>
<feature type="region of interest" description="Disordered" evidence="10">
    <location>
        <begin position="281"/>
        <end position="319"/>
    </location>
</feature>
<dbReference type="CDD" id="cd18793">
    <property type="entry name" value="SF2_C_SNF"/>
    <property type="match status" value="1"/>
</dbReference>
<reference evidence="15 16" key="1">
    <citation type="journal article" date="2024" name="Nat. Commun.">
        <title>Phylogenomics reveals the evolutionary origins of lichenization in chlorophyte algae.</title>
        <authorList>
            <person name="Puginier C."/>
            <person name="Libourel C."/>
            <person name="Otte J."/>
            <person name="Skaloud P."/>
            <person name="Haon M."/>
            <person name="Grisel S."/>
            <person name="Petersen M."/>
            <person name="Berrin J.G."/>
            <person name="Delaux P.M."/>
            <person name="Dal Grande F."/>
            <person name="Keller J."/>
        </authorList>
    </citation>
    <scope>NUCLEOTIDE SEQUENCE [LARGE SCALE GENOMIC DNA]</scope>
    <source>
        <strain evidence="15 16">SAG 245.80</strain>
    </source>
</reference>
<gene>
    <name evidence="15" type="ORF">WJX81_002941</name>
</gene>
<dbReference type="Gene3D" id="2.40.50.40">
    <property type="match status" value="2"/>
</dbReference>
<keyword evidence="7" id="KW-0862">Zinc</keyword>
<feature type="region of interest" description="Disordered" evidence="10">
    <location>
        <begin position="1622"/>
        <end position="1659"/>
    </location>
</feature>
<keyword evidence="5" id="KW-0863">Zinc-finger</keyword>
<dbReference type="PROSITE" id="PS50013">
    <property type="entry name" value="CHROMO_2"/>
    <property type="match status" value="2"/>
</dbReference>
<feature type="compositionally biased region" description="Low complexity" evidence="10">
    <location>
        <begin position="200"/>
        <end position="212"/>
    </location>
</feature>
<feature type="compositionally biased region" description="Low complexity" evidence="10">
    <location>
        <begin position="176"/>
        <end position="186"/>
    </location>
</feature>
<dbReference type="InterPro" id="IPR000953">
    <property type="entry name" value="Chromo/chromo_shadow_dom"/>
</dbReference>
<feature type="compositionally biased region" description="Acidic residues" evidence="10">
    <location>
        <begin position="1553"/>
        <end position="1573"/>
    </location>
</feature>
<feature type="compositionally biased region" description="Basic and acidic residues" evidence="10">
    <location>
        <begin position="10"/>
        <end position="24"/>
    </location>
</feature>
<feature type="compositionally biased region" description="Basic residues" evidence="10">
    <location>
        <begin position="548"/>
        <end position="576"/>
    </location>
</feature>
<feature type="compositionally biased region" description="Pro residues" evidence="10">
    <location>
        <begin position="2384"/>
        <end position="2399"/>
    </location>
</feature>
<dbReference type="SUPFAM" id="SSF63748">
    <property type="entry name" value="Tudor/PWWP/MBT"/>
    <property type="match status" value="1"/>
</dbReference>
<feature type="region of interest" description="Disordered" evidence="10">
    <location>
        <begin position="1"/>
        <end position="60"/>
    </location>
</feature>
<dbReference type="GO" id="GO:0005634">
    <property type="term" value="C:nucleus"/>
    <property type="evidence" value="ECO:0007669"/>
    <property type="project" value="UniProtKB-SubCell"/>
</dbReference>
<keyword evidence="9" id="KW-0539">Nucleus</keyword>
<feature type="compositionally biased region" description="Gly residues" evidence="10">
    <location>
        <begin position="2255"/>
        <end position="2268"/>
    </location>
</feature>
<dbReference type="Proteomes" id="UP001445335">
    <property type="component" value="Unassembled WGS sequence"/>
</dbReference>
<dbReference type="EMBL" id="JALJOU010000004">
    <property type="protein sequence ID" value="KAK9844046.1"/>
    <property type="molecule type" value="Genomic_DNA"/>
</dbReference>
<evidence type="ECO:0000259" key="11">
    <source>
        <dbReference type="PROSITE" id="PS50013"/>
    </source>
</evidence>
<evidence type="ECO:0000259" key="13">
    <source>
        <dbReference type="PROSITE" id="PS51050"/>
    </source>
</evidence>
<dbReference type="Gene3D" id="3.40.50.300">
    <property type="entry name" value="P-loop containing nucleotide triphosphate hydrolases"/>
    <property type="match status" value="1"/>
</dbReference>
<dbReference type="GO" id="GO:0003677">
    <property type="term" value="F:DNA binding"/>
    <property type="evidence" value="ECO:0007669"/>
    <property type="project" value="TreeGrafter"/>
</dbReference>
<evidence type="ECO:0000256" key="5">
    <source>
        <dbReference type="ARBA" id="ARBA00022771"/>
    </source>
</evidence>
<feature type="domain" description="CW-type" evidence="13">
    <location>
        <begin position="57"/>
        <end position="110"/>
    </location>
</feature>
<feature type="region of interest" description="Disordered" evidence="10">
    <location>
        <begin position="137"/>
        <end position="237"/>
    </location>
</feature>
<feature type="region of interest" description="Disordered" evidence="10">
    <location>
        <begin position="2290"/>
        <end position="2328"/>
    </location>
</feature>
<feature type="region of interest" description="Disordered" evidence="10">
    <location>
        <begin position="516"/>
        <end position="605"/>
    </location>
</feature>
<feature type="region of interest" description="Disordered" evidence="10">
    <location>
        <begin position="1687"/>
        <end position="1747"/>
    </location>
</feature>
<feature type="compositionally biased region" description="Basic residues" evidence="10">
    <location>
        <begin position="1706"/>
        <end position="1716"/>
    </location>
</feature>
<feature type="compositionally biased region" description="Low complexity" evidence="10">
    <location>
        <begin position="2192"/>
        <end position="2208"/>
    </location>
</feature>
<feature type="compositionally biased region" description="Pro residues" evidence="10">
    <location>
        <begin position="1333"/>
        <end position="1343"/>
    </location>
</feature>
<evidence type="ECO:0000256" key="6">
    <source>
        <dbReference type="ARBA" id="ARBA00022801"/>
    </source>
</evidence>
<evidence type="ECO:0000256" key="4">
    <source>
        <dbReference type="ARBA" id="ARBA00022741"/>
    </source>
</evidence>
<dbReference type="InterPro" id="IPR016197">
    <property type="entry name" value="Chromo-like_dom_sf"/>
</dbReference>
<evidence type="ECO:0000256" key="3">
    <source>
        <dbReference type="ARBA" id="ARBA00022737"/>
    </source>
</evidence>
<evidence type="ECO:0000256" key="7">
    <source>
        <dbReference type="ARBA" id="ARBA00022833"/>
    </source>
</evidence>
<feature type="region of interest" description="Disordered" evidence="10">
    <location>
        <begin position="2355"/>
        <end position="2550"/>
    </location>
</feature>
<keyword evidence="3" id="KW-0677">Repeat</keyword>
<dbReference type="GO" id="GO:0003682">
    <property type="term" value="F:chromatin binding"/>
    <property type="evidence" value="ECO:0007669"/>
    <property type="project" value="TreeGrafter"/>
</dbReference>
<dbReference type="InterPro" id="IPR049730">
    <property type="entry name" value="SNF2/RAD54-like_C"/>
</dbReference>
<evidence type="ECO:0000259" key="12">
    <source>
        <dbReference type="PROSITE" id="PS50812"/>
    </source>
</evidence>
<dbReference type="Pfam" id="PF00271">
    <property type="entry name" value="Helicase_C"/>
    <property type="match status" value="1"/>
</dbReference>
<keyword evidence="6" id="KW-0378">Hydrolase</keyword>
<dbReference type="CDD" id="cd05162">
    <property type="entry name" value="PWWP"/>
    <property type="match status" value="1"/>
</dbReference>
<dbReference type="Gene3D" id="3.40.50.10810">
    <property type="entry name" value="Tandem AAA-ATPase domain"/>
    <property type="match status" value="1"/>
</dbReference>
<feature type="compositionally biased region" description="Pro residues" evidence="10">
    <location>
        <begin position="2179"/>
        <end position="2191"/>
    </location>
</feature>
<feature type="region of interest" description="Disordered" evidence="10">
    <location>
        <begin position="1330"/>
        <end position="1350"/>
    </location>
</feature>
<feature type="compositionally biased region" description="Acidic residues" evidence="10">
    <location>
        <begin position="25"/>
        <end position="38"/>
    </location>
</feature>
<feature type="domain" description="Chromo" evidence="11">
    <location>
        <begin position="799"/>
        <end position="835"/>
    </location>
</feature>
<protein>
    <submittedName>
        <fullName evidence="15">Uncharacterized protein</fullName>
    </submittedName>
</protein>
<feature type="region of interest" description="Disordered" evidence="10">
    <location>
        <begin position="1467"/>
        <end position="1486"/>
    </location>
</feature>
<feature type="compositionally biased region" description="Basic and acidic residues" evidence="10">
    <location>
        <begin position="625"/>
        <end position="643"/>
    </location>
</feature>
<feature type="region of interest" description="Disordered" evidence="10">
    <location>
        <begin position="625"/>
        <end position="680"/>
    </location>
</feature>
<comment type="subcellular location">
    <subcellularLocation>
        <location evidence="1">Nucleus</location>
    </subcellularLocation>
</comment>
<feature type="compositionally biased region" description="Low complexity" evidence="10">
    <location>
        <begin position="2290"/>
        <end position="2305"/>
    </location>
</feature>
<dbReference type="InterPro" id="IPR000313">
    <property type="entry name" value="PWWP_dom"/>
</dbReference>
<comment type="caution">
    <text evidence="15">The sequence shown here is derived from an EMBL/GenBank/DDBJ whole genome shotgun (WGS) entry which is preliminary data.</text>
</comment>
<feature type="compositionally biased region" description="Low complexity" evidence="10">
    <location>
        <begin position="589"/>
        <end position="605"/>
    </location>
</feature>
<organism evidence="15 16">
    <name type="scientific">Elliptochloris bilobata</name>
    <dbReference type="NCBI Taxonomy" id="381761"/>
    <lineage>
        <taxon>Eukaryota</taxon>
        <taxon>Viridiplantae</taxon>
        <taxon>Chlorophyta</taxon>
        <taxon>core chlorophytes</taxon>
        <taxon>Trebouxiophyceae</taxon>
        <taxon>Trebouxiophyceae incertae sedis</taxon>
        <taxon>Elliptochloris clade</taxon>
        <taxon>Elliptochloris</taxon>
    </lineage>
</organism>
<dbReference type="SMART" id="SM00293">
    <property type="entry name" value="PWWP"/>
    <property type="match status" value="1"/>
</dbReference>
<dbReference type="InterPro" id="IPR038718">
    <property type="entry name" value="SNF2-like_sf"/>
</dbReference>
<feature type="compositionally biased region" description="Gly residues" evidence="10">
    <location>
        <begin position="283"/>
        <end position="304"/>
    </location>
</feature>
<sequence length="2550" mass="261907">MMNGAATARARQEAEAGLRGRTADDEGGEDAEYGDGDDLQPGLLEKPYTRGGGKQEKEAPQKWVQCANCSLWRKVPFTLRDEDIPDDWSCTHNIWDKAHASCTVPQELTDEEIDNILAMQGVQAVPEEELVEEVEPEEFVGDDGGSEAAGEEVVEELGEEEGEDGDYESAGRRTARGAAGRAALGRSVRPPPGARGPQSAATAAATAATAARARGRAGRGKRSSVEPDGSTGSGALGGDQIAGTAAAAMAAAAAAARGVRGRAVSRGGQRGMGVGALAAAAGAAGGGRPGSSGLGSGRRGGRGGPPMRPARPGRGRGRIGRGLSEAAEALLGMGMGNDFGEDDDAMDEDMEGDTEAEGFAAPAPRVQFRPGRVVWAKVEGHDWWPARIVRRRAVPREVGPPPGAPAQVRNHVPVVFFTARGIPGEGGEGAADRESALAACMRAVNFVGDSESEEAEYAWLPVDCLKPFMPGDTTGNPDGTLGSDVNLAACVSAADRDVVEGERAFAVAAARAAADGDAEALSRLTGESDSDGGWGPVHEPEADTARTRGGRGRGLRGRRGRGRGARRGGGRGGRRGWRGDEDASDSDSETAAAGDSGAGEGAPEPGAARIVVDAIFGWRWPLSEAEKAQERDRERQRELDSKRAAVGGEAPAARGPASDPSAPGEAAAERPPEALPVLKDTGVGTDDVEVEPAAVAAAHTPPPAIEEAEPMEQAEADAVAALLSAATSGDIAPIDKGVDIAEEPSEREPEYLVKWLGRSHMHDEWVGEALLGRLAKRKLVNFKRRHGDAPCMLAEPAWRVPERLIARRPAQAGPGWEVLVKWTGMGYENATWEAEGEGLIAEPDALALYRQLWQRQTAALRRAAPEAAAAGAAARAAAAAAPPQDLAAQPEWVRGGALAPHQLGALNWLRARWAAGRPVLLADEMGLGMSASAIAFLCSLWREFKAAGPVLIVVPGPSVGFWEGEWAFWGAPGAAVVPYAGSAAARAVIQDHELWLAPSSLDGKAMPHVRELLTTKVVKPDVVLATYEALAGDAGALRAITWEALVLDDRARPRSAVAKAAAALGELTGRWRMLLSHSPPSKGPLERVQTALGFLRLDEDVPFPSAASDVNEQQAAASVLGEACLRRTRAGLGFAPRPLREVRLPMELAPGQAAACRAVLARAFEMLADPHPPRHSGHRAAQLRAVAAELRRVCTHPALASDVDAPAEEEGRPASARLALLARLLPRLLAAGRRVLLLSQSAPALDLLQEWAAEALGAEQVLRIDSATPAADRHVAMKRFNAPDSPARVFLTTTRALGLGTALPGVNVAVLHDSDWNARADLAALLRARELGPPAPGPNPKPDPSNAAALGAPAAANGTLEADGRGGEGKGSGSGVLALPVLRLVARGSCEERLLTLADRKRGLHSALRPTPTSRSAVGGARLLEDILRWGSEDLFRKPAGGPPASAAAAAAAGPAPDAAEAIDAGAGVKREAAQPEQADEAAVGAGLPRLDEAREGEYSDAALDALVAGPLRSGAAPGAASGTGVAAAGEPGALGPGLELVVVREWHGDALEAEEADSDGEEEGEEEGEELEGGASGELDEAPARADSLGAGARYWDLLLRPHWQRLQAEEEQALARGLEDAGGRVPEGGPGAAGPESSMHSSGDEAEEVSDAGAMQRGPRASAAAAVAAAAAAVAAAAAAAEANGSARELSGRGTRGQAGARRGGARGRGQRRRRLEEEEEDVGADEPRPGKRRRRGAGADAGGEAEAALRREWARLEAAIRLLGDPSTSEHAVSRRAGARIAALIADLGLGLPPAQQAKLREMAQQAAEILLMTRTDGEAASDFQEYTLVALVAVAAHLLGCAAEQAQLPALAARFGQEPSALEKVFQYIMQGLANYRAMHMRIKALEMDPRGVPGALQGAASDLDRLREKLEGIVGIDYTAAALAHGPLDITSQIPQMPLLPNDAERHPAMVREYHAIAEEIQRECQHIALLDRMHSLKVKAIQDEYQGYMERVRGVAQGAIDAANNGFQTARYAVTGRLDAAVHQLQARFFSAPPHLLVQMHAEAAAAQLASAAGHAQLGLPASGAQAPSPAHQAALLQQQLAEQLHLQQQQQQAAAAAAANAAASAASRAASAGEASRSSAGDEQMAQLAAYSHAMKGGGAAAAEAAAAGGVLAGGVPTGAGASQGLLRRSPPLAPKPPLPPPTRSPASGAPSGALAQQAPSGAQPRNGAGGKAGAPMGAVHLPAYPGFMQPAPQAVSTPQQAALPRQLGGGGGGSGGGGGLPLQRLTAEQMQAVQAQAAAAQAQARQQAHAHAQAAGQPMDARGGMGQGRPAAGWAAGYPRGLPMQAHDQGLAHKAPSGAHIALMQGVQQHKAKGLQPPGARGAPSAQVPAPGAPNLAPPAPRPAQAQPPKPAGEQRLDPLGRPTQIDPEHQALLEAAARTGGGFLMQRSPRTVHLPPPQHAAFLRASGSSGGGALPPLGIPRSQSGAAPAARPALPPAMSNAASAPVHVLEGRALRPPAQPAPPQPAAASQPPGGARDEAVHLNPQLAGVPAPAASASSGSV</sequence>
<feature type="region of interest" description="Disordered" evidence="10">
    <location>
        <begin position="2237"/>
        <end position="2270"/>
    </location>
</feature>
<dbReference type="InterPro" id="IPR001650">
    <property type="entry name" value="Helicase_C-like"/>
</dbReference>
<feature type="compositionally biased region" description="Low complexity" evidence="10">
    <location>
        <begin position="1694"/>
        <end position="1703"/>
    </location>
</feature>
<dbReference type="GO" id="GO:0042393">
    <property type="term" value="F:histone binding"/>
    <property type="evidence" value="ECO:0007669"/>
    <property type="project" value="TreeGrafter"/>
</dbReference>
<evidence type="ECO:0000256" key="9">
    <source>
        <dbReference type="ARBA" id="ARBA00023242"/>
    </source>
</evidence>
<keyword evidence="2" id="KW-0479">Metal-binding</keyword>
<dbReference type="GO" id="GO:0016887">
    <property type="term" value="F:ATP hydrolysis activity"/>
    <property type="evidence" value="ECO:0007669"/>
    <property type="project" value="TreeGrafter"/>
</dbReference>
<dbReference type="GO" id="GO:0140658">
    <property type="term" value="F:ATP-dependent chromatin remodeler activity"/>
    <property type="evidence" value="ECO:0007669"/>
    <property type="project" value="TreeGrafter"/>
</dbReference>
<evidence type="ECO:0000313" key="15">
    <source>
        <dbReference type="EMBL" id="KAK9844046.1"/>
    </source>
</evidence>
<feature type="compositionally biased region" description="Basic residues" evidence="10">
    <location>
        <begin position="213"/>
        <end position="222"/>
    </location>
</feature>
<feature type="compositionally biased region" description="Low complexity" evidence="10">
    <location>
        <begin position="2536"/>
        <end position="2550"/>
    </location>
</feature>
<feature type="domain" description="Helicase C-terminal" evidence="14">
    <location>
        <begin position="1220"/>
        <end position="1401"/>
    </location>
</feature>
<dbReference type="PANTHER" id="PTHR45623">
    <property type="entry name" value="CHROMODOMAIN-HELICASE-DNA-BINDING PROTEIN 3-RELATED-RELATED"/>
    <property type="match status" value="1"/>
</dbReference>
<dbReference type="PROSITE" id="PS51050">
    <property type="entry name" value="ZF_CW"/>
    <property type="match status" value="1"/>
</dbReference>
<feature type="region of interest" description="Disordered" evidence="10">
    <location>
        <begin position="2169"/>
        <end position="2222"/>
    </location>
</feature>
<evidence type="ECO:0000256" key="10">
    <source>
        <dbReference type="SAM" id="MobiDB-lite"/>
    </source>
</evidence>
<evidence type="ECO:0000313" key="16">
    <source>
        <dbReference type="Proteomes" id="UP001445335"/>
    </source>
</evidence>
<dbReference type="Gene3D" id="2.30.30.140">
    <property type="match status" value="1"/>
</dbReference>
<evidence type="ECO:0000256" key="8">
    <source>
        <dbReference type="ARBA" id="ARBA00022840"/>
    </source>
</evidence>
<evidence type="ECO:0000256" key="1">
    <source>
        <dbReference type="ARBA" id="ARBA00004123"/>
    </source>
</evidence>
<dbReference type="InterPro" id="IPR027417">
    <property type="entry name" value="P-loop_NTPase"/>
</dbReference>
<dbReference type="SUPFAM" id="SSF54160">
    <property type="entry name" value="Chromo domain-like"/>
    <property type="match status" value="2"/>
</dbReference>
<dbReference type="Gene3D" id="3.30.40.100">
    <property type="match status" value="1"/>
</dbReference>
<dbReference type="Pfam" id="PF07496">
    <property type="entry name" value="zf-CW"/>
    <property type="match status" value="1"/>
</dbReference>
<keyword evidence="16" id="KW-1185">Reference proteome</keyword>
<dbReference type="SUPFAM" id="SSF52540">
    <property type="entry name" value="P-loop containing nucleoside triphosphate hydrolases"/>
    <property type="match status" value="2"/>
</dbReference>